<dbReference type="PROSITE" id="PS50297">
    <property type="entry name" value="ANK_REP_REGION"/>
    <property type="match status" value="7"/>
</dbReference>
<evidence type="ECO:0000313" key="6">
    <source>
        <dbReference type="Proteomes" id="UP001430954"/>
    </source>
</evidence>
<evidence type="ECO:0000256" key="3">
    <source>
        <dbReference type="PROSITE-ProRule" id="PRU00023"/>
    </source>
</evidence>
<dbReference type="Pfam" id="PF13637">
    <property type="entry name" value="Ank_4"/>
    <property type="match status" value="1"/>
</dbReference>
<dbReference type="PANTHER" id="PTHR24123:SF33">
    <property type="entry name" value="PROTEIN HOS4"/>
    <property type="match status" value="1"/>
</dbReference>
<organism evidence="5 6">
    <name type="scientific">Novilysobacter selenitireducens</name>
    <dbReference type="NCBI Taxonomy" id="2872639"/>
    <lineage>
        <taxon>Bacteria</taxon>
        <taxon>Pseudomonadati</taxon>
        <taxon>Pseudomonadota</taxon>
        <taxon>Gammaproteobacteria</taxon>
        <taxon>Lysobacterales</taxon>
        <taxon>Lysobacteraceae</taxon>
        <taxon>Novilysobacter</taxon>
    </lineage>
</organism>
<keyword evidence="4" id="KW-1133">Transmembrane helix</keyword>
<feature type="transmembrane region" description="Helical" evidence="4">
    <location>
        <begin position="12"/>
        <end position="45"/>
    </location>
</feature>
<accession>A0ABS7T2W6</accession>
<name>A0ABS7T2W6_9GAMM</name>
<feature type="repeat" description="ANK" evidence="3">
    <location>
        <begin position="505"/>
        <end position="539"/>
    </location>
</feature>
<reference evidence="5 6" key="1">
    <citation type="submission" date="2021-09" db="EMBL/GenBank/DDBJ databases">
        <title>Lysobacter sp. 13A isolated from the river sediment.</title>
        <authorList>
            <person name="Liu H."/>
            <person name="Li S."/>
            <person name="Mao S."/>
        </authorList>
    </citation>
    <scope>NUCLEOTIDE SEQUENCE [LARGE SCALE GENOMIC DNA]</scope>
    <source>
        <strain evidence="5 6">13A</strain>
    </source>
</reference>
<dbReference type="Pfam" id="PF12796">
    <property type="entry name" value="Ank_2"/>
    <property type="match status" value="4"/>
</dbReference>
<dbReference type="InterPro" id="IPR051165">
    <property type="entry name" value="Multifunctional_ANK_Repeat"/>
</dbReference>
<dbReference type="Gene3D" id="1.25.40.20">
    <property type="entry name" value="Ankyrin repeat-containing domain"/>
    <property type="match status" value="7"/>
</dbReference>
<comment type="caution">
    <text evidence="5">The sequence shown here is derived from an EMBL/GenBank/DDBJ whole genome shotgun (WGS) entry which is preliminary data.</text>
</comment>
<feature type="repeat" description="ANK" evidence="3">
    <location>
        <begin position="434"/>
        <end position="466"/>
    </location>
</feature>
<evidence type="ECO:0000256" key="4">
    <source>
        <dbReference type="SAM" id="Phobius"/>
    </source>
</evidence>
<sequence>MPERVFPRWWPWAAGLVGAALCLLAGVGGVVAALAGVVAQPMLALAARGLNRRDGLASFAALRRDGLALLALWAMAIAAIAVLAAWPLSALLRSGALLPVLGLSVVAGAAVVALWRTWPLWQGLARDGGTPREHIDALRDLDTGAWRGLALAAGIALVAALVLVLAWPGVVDGAGAWLAAAALLLTSIAVHVAMQRVEPAEPLLVLDAAEDADLHHDEPLPVPGQVPAEPLEPALYAAARGGRVERALALLEAGADPNAEPPADDRDRRGLAVLAAVLPDLRLLRALIARGVDLNAGHAGMTPLIAATRDSWHGRPDAVMTLLANGADPRATDADGNTPLHHAARSSDPGVAALLRDAAAELDVLNAEGLSPLGVACASGNWRLARFLLERGAKPEPAGGQPALLAAAGTEEDDPAGVALLLKQKAKVDAPGRHQRTALHEAVRAGHVEITTTLLAAGASPTARDAHGRNALLEAARSGVLAVFERVAEHLPREAEAEAAVIDHDGRNALILACTAESASPELVRRLLAMGLDRDHRDDTGKRALDHAAEAGRWSLVAALDAGYAMPACLVDGEADGDEDAVLADRPPSALLREALREGRERSLASLVPLLSPAELGRMLHDDDSLPSPEQVEWLLARGADPEARDARGDTAVFAWLSRGPGALAPLQTLLRRGVSPAGAGGLARFVAACAAAEQAGRTLEHLALELLDRGADPFAPSPAGDPPLTLAVRLGWSKLAARLIDSGAPLDARDSHGMSALHLAAALGREPMLRQLIAHGASPHLLAADGQTPLGIALASGRRDLADWLDWRGWSLPGRALHAHDVPAAAIVGDADAVRRLLDLGLSVDAVDNQGCTALLRAAGGGHHAVVDLLLARGADPRLAAHSGATPLSAAVSMRHVEIVDRLLAAGADLEQRLPGELTVLMVACALGLADLAARLLAAGADVHARDGQGRTPVHCAAMYGFGARDRTRLVALLDTLLLAGAEPDEAAAGATPLLLLLGARAEPGSAADEDILGAGLELLVDHEARLDAQDPRGFGPLHLAALHGLLRTVQWLLRAGADPDLRDSLNRTPREIAVMRGFIDIAAEFQPATGPQDVSMARFLRDPR</sequence>
<evidence type="ECO:0000256" key="1">
    <source>
        <dbReference type="ARBA" id="ARBA00022737"/>
    </source>
</evidence>
<feature type="repeat" description="ANK" evidence="3">
    <location>
        <begin position="884"/>
        <end position="916"/>
    </location>
</feature>
<dbReference type="RefSeq" id="WP_223674415.1">
    <property type="nucleotide sequence ID" value="NZ_JAINZW010000001.1"/>
</dbReference>
<feature type="transmembrane region" description="Helical" evidence="4">
    <location>
        <begin position="148"/>
        <end position="168"/>
    </location>
</feature>
<feature type="transmembrane region" description="Helical" evidence="4">
    <location>
        <begin position="174"/>
        <end position="194"/>
    </location>
</feature>
<dbReference type="PROSITE" id="PS50088">
    <property type="entry name" value="ANK_REPEAT"/>
    <property type="match status" value="10"/>
</dbReference>
<evidence type="ECO:0000256" key="2">
    <source>
        <dbReference type="ARBA" id="ARBA00023043"/>
    </source>
</evidence>
<feature type="repeat" description="ANK" evidence="3">
    <location>
        <begin position="335"/>
        <end position="367"/>
    </location>
</feature>
<keyword evidence="4" id="KW-0472">Membrane</keyword>
<keyword evidence="1" id="KW-0677">Repeat</keyword>
<dbReference type="PANTHER" id="PTHR24123">
    <property type="entry name" value="ANKYRIN REPEAT-CONTAINING"/>
    <property type="match status" value="1"/>
</dbReference>
<feature type="transmembrane region" description="Helical" evidence="4">
    <location>
        <begin position="94"/>
        <end position="115"/>
    </location>
</feature>
<feature type="repeat" description="ANK" evidence="3">
    <location>
        <begin position="851"/>
        <end position="883"/>
    </location>
</feature>
<feature type="repeat" description="ANK" evidence="3">
    <location>
        <begin position="1034"/>
        <end position="1066"/>
    </location>
</feature>
<feature type="transmembrane region" description="Helical" evidence="4">
    <location>
        <begin position="66"/>
        <end position="88"/>
    </location>
</feature>
<feature type="repeat" description="ANK" evidence="3">
    <location>
        <begin position="753"/>
        <end position="785"/>
    </location>
</feature>
<dbReference type="InterPro" id="IPR002110">
    <property type="entry name" value="Ankyrin_rpt"/>
</dbReference>
<keyword evidence="4" id="KW-0812">Transmembrane</keyword>
<feature type="repeat" description="ANK" evidence="3">
    <location>
        <begin position="917"/>
        <end position="949"/>
    </location>
</feature>
<feature type="repeat" description="ANK" evidence="3">
    <location>
        <begin position="368"/>
        <end position="400"/>
    </location>
</feature>
<protein>
    <submittedName>
        <fullName evidence="5">Ankyrin repeat domain-containing protein</fullName>
    </submittedName>
</protein>
<dbReference type="InterPro" id="IPR036770">
    <property type="entry name" value="Ankyrin_rpt-contain_sf"/>
</dbReference>
<dbReference type="Pfam" id="PF13857">
    <property type="entry name" value="Ank_5"/>
    <property type="match status" value="1"/>
</dbReference>
<keyword evidence="6" id="KW-1185">Reference proteome</keyword>
<proteinExistence type="predicted"/>
<gene>
    <name evidence="5" type="ORF">K6753_01505</name>
</gene>
<dbReference type="SMART" id="SM00248">
    <property type="entry name" value="ANK"/>
    <property type="match status" value="18"/>
</dbReference>
<dbReference type="SUPFAM" id="SSF48403">
    <property type="entry name" value="Ankyrin repeat"/>
    <property type="match status" value="2"/>
</dbReference>
<keyword evidence="2 3" id="KW-0040">ANK repeat</keyword>
<feature type="repeat" description="ANK" evidence="3">
    <location>
        <begin position="720"/>
        <end position="752"/>
    </location>
</feature>
<dbReference type="EMBL" id="JAINZW010000001">
    <property type="protein sequence ID" value="MBZ4038211.1"/>
    <property type="molecule type" value="Genomic_DNA"/>
</dbReference>
<dbReference type="Proteomes" id="UP001430954">
    <property type="component" value="Unassembled WGS sequence"/>
</dbReference>
<evidence type="ECO:0000313" key="5">
    <source>
        <dbReference type="EMBL" id="MBZ4038211.1"/>
    </source>
</evidence>